<gene>
    <name evidence="3" type="ORF">KHQ06_28255</name>
</gene>
<sequence>MAHRVIARGMAACAATTTAAGALALFGAGVAQADAGTITWSDGSSQFTRTVSNTTPAEGDTVTVSTKFERTSWTDEFIYNIKDRHAACLTYVTGSAKMTGNDGDYPYADPEVKADEGNGYGYVRVSFGVTDWSVQNRPGFHRSPIFTVQYKVGHDCARGAALTSGMDYGGSLGSGNYGTKGPSITVGKNATTTTLAAVSNARVGVATTLSATVTGGSAGDPVDFYDGTTKIGSGALDAAGTATFQWTPAVKGDHTLSAQYVGTAAAGGSKSANVTAQVSEQNATSTVNLAAGSGAQVGKATTLTATVNPAAAGGTVEIKDGDTSLAIVPVGNDGTAAYQWTPAAAGAHTLTATFSGRDGVTGSSTTTQVSVAEAPVQNTASTTTLAPVSGAQVGKAVAVSATVKPGTAGGSVTFKDGNTVVGTAQCLR</sequence>
<feature type="signal peptide" evidence="1">
    <location>
        <begin position="1"/>
        <end position="33"/>
    </location>
</feature>
<feature type="domain" description="Bacterial Ig-like" evidence="2">
    <location>
        <begin position="291"/>
        <end position="371"/>
    </location>
</feature>
<accession>A0ABX8CJG3</accession>
<evidence type="ECO:0000259" key="2">
    <source>
        <dbReference type="Pfam" id="PF16640"/>
    </source>
</evidence>
<dbReference type="InterPro" id="IPR017868">
    <property type="entry name" value="Filamin/ABP280_repeat-like"/>
</dbReference>
<dbReference type="InterPro" id="IPR032109">
    <property type="entry name" value="Big_3_5"/>
</dbReference>
<dbReference type="Pfam" id="PF16640">
    <property type="entry name" value="Big_3_5"/>
    <property type="match status" value="2"/>
</dbReference>
<dbReference type="InterPro" id="IPR013783">
    <property type="entry name" value="Ig-like_fold"/>
</dbReference>
<proteinExistence type="predicted"/>
<dbReference type="EMBL" id="CP074371">
    <property type="protein sequence ID" value="QVI20117.1"/>
    <property type="molecule type" value="Genomic_DNA"/>
</dbReference>
<evidence type="ECO:0000313" key="4">
    <source>
        <dbReference type="Proteomes" id="UP000683310"/>
    </source>
</evidence>
<reference evidence="3 4" key="1">
    <citation type="submission" date="2021-04" db="EMBL/GenBank/DDBJ databases">
        <title>Nocardia tengchongensis.</title>
        <authorList>
            <person name="Zhuang k."/>
            <person name="Ran Y."/>
            <person name="Li W."/>
        </authorList>
    </citation>
    <scope>NUCLEOTIDE SEQUENCE [LARGE SCALE GENOMIC DNA]</scope>
    <source>
        <strain evidence="3 4">CFH S0057</strain>
    </source>
</reference>
<keyword evidence="1" id="KW-0732">Signal</keyword>
<dbReference type="PROSITE" id="PS50194">
    <property type="entry name" value="FILAMIN_REPEAT"/>
    <property type="match status" value="1"/>
</dbReference>
<keyword evidence="4" id="KW-1185">Reference proteome</keyword>
<dbReference type="Gene3D" id="2.60.40.10">
    <property type="entry name" value="Immunoglobulins"/>
    <property type="match status" value="2"/>
</dbReference>
<name>A0ABX8CJG3_9NOCA</name>
<feature type="chain" id="PRO_5047467282" evidence="1">
    <location>
        <begin position="34"/>
        <end position="428"/>
    </location>
</feature>
<dbReference type="Proteomes" id="UP000683310">
    <property type="component" value="Chromosome"/>
</dbReference>
<organism evidence="3 4">
    <name type="scientific">Nocardia tengchongensis</name>
    <dbReference type="NCBI Taxonomy" id="2055889"/>
    <lineage>
        <taxon>Bacteria</taxon>
        <taxon>Bacillati</taxon>
        <taxon>Actinomycetota</taxon>
        <taxon>Actinomycetes</taxon>
        <taxon>Mycobacteriales</taxon>
        <taxon>Nocardiaceae</taxon>
        <taxon>Nocardia</taxon>
    </lineage>
</organism>
<evidence type="ECO:0000313" key="3">
    <source>
        <dbReference type="EMBL" id="QVI20117.1"/>
    </source>
</evidence>
<evidence type="ECO:0000256" key="1">
    <source>
        <dbReference type="SAM" id="SignalP"/>
    </source>
</evidence>
<protein>
    <submittedName>
        <fullName evidence="3">Ig-like domain repeat protein</fullName>
    </submittedName>
</protein>
<feature type="domain" description="Bacterial Ig-like" evidence="2">
    <location>
        <begin position="197"/>
        <end position="278"/>
    </location>
</feature>